<evidence type="ECO:0000313" key="1">
    <source>
        <dbReference type="EMBL" id="VAW68128.1"/>
    </source>
</evidence>
<name>A0A3B0XIG9_9ZZZZ</name>
<protein>
    <submittedName>
        <fullName evidence="1">Uncharacterized protein</fullName>
    </submittedName>
</protein>
<sequence length="107" mass="12086">MRDYSNIPMLQLDDTNNLKKAEAQVHHAEPIIIQFPENFNISIDPAICKCKKADNPAHYLNCDISIVLNVLALENNINELKTLATIAHEAGQVVDIETDNRRIIIHD</sequence>
<dbReference type="AlphaFoldDB" id="A0A3B0XIG9"/>
<accession>A0A3B0XIG9</accession>
<dbReference type="EMBL" id="UOFI01000115">
    <property type="protein sequence ID" value="VAW68128.1"/>
    <property type="molecule type" value="Genomic_DNA"/>
</dbReference>
<organism evidence="1">
    <name type="scientific">hydrothermal vent metagenome</name>
    <dbReference type="NCBI Taxonomy" id="652676"/>
    <lineage>
        <taxon>unclassified sequences</taxon>
        <taxon>metagenomes</taxon>
        <taxon>ecological metagenomes</taxon>
    </lineage>
</organism>
<reference evidence="1" key="1">
    <citation type="submission" date="2018-06" db="EMBL/GenBank/DDBJ databases">
        <authorList>
            <person name="Zhirakovskaya E."/>
        </authorList>
    </citation>
    <scope>NUCLEOTIDE SEQUENCE</scope>
</reference>
<proteinExistence type="predicted"/>
<gene>
    <name evidence="1" type="ORF">MNBD_GAMMA09-2437</name>
</gene>